<reference evidence="1" key="1">
    <citation type="journal article" date="2014" name="Int. J. Syst. Evol. Microbiol.">
        <title>Complete genome sequence of Corynebacterium casei LMG S-19264T (=DSM 44701T), isolated from a smear-ripened cheese.</title>
        <authorList>
            <consortium name="US DOE Joint Genome Institute (JGI-PGF)"/>
            <person name="Walter F."/>
            <person name="Albersmeier A."/>
            <person name="Kalinowski J."/>
            <person name="Ruckert C."/>
        </authorList>
    </citation>
    <scope>NUCLEOTIDE SEQUENCE</scope>
    <source>
        <strain evidence="1">KCTC 12368</strain>
    </source>
</reference>
<dbReference type="Pfam" id="PF23913">
    <property type="entry name" value="DUF7255"/>
    <property type="match status" value="1"/>
</dbReference>
<name>A0A918USH4_9BACT</name>
<keyword evidence="2" id="KW-1185">Reference proteome</keyword>
<dbReference type="AlphaFoldDB" id="A0A918USH4"/>
<sequence>MHHLKVANLVEILVANGIDVEEDYKLEVNPRLLDDRAKSLLGELYHQLGGEGEAKLLDRMKFDFKIHGFLFVYDDAVHFNRYRAGTFKTSMYEVFTYSWLASYKRLCRTYERDCLKSGMAERVWNGPPIAKKCFGQPSEPGDLGGVGAPGWRLNAYNDAQYDLLTRLHGYKMVRIPMYETIMYGGSLKKIDQLLVQPKEEQHQAIIAWLQRKTI</sequence>
<dbReference type="Proteomes" id="UP000619457">
    <property type="component" value="Unassembled WGS sequence"/>
</dbReference>
<comment type="caution">
    <text evidence="1">The sequence shown here is derived from an EMBL/GenBank/DDBJ whole genome shotgun (WGS) entry which is preliminary data.</text>
</comment>
<evidence type="ECO:0000313" key="1">
    <source>
        <dbReference type="EMBL" id="GGZ31996.1"/>
    </source>
</evidence>
<protein>
    <submittedName>
        <fullName evidence="1">Uncharacterized protein</fullName>
    </submittedName>
</protein>
<dbReference type="InterPro" id="IPR055679">
    <property type="entry name" value="DUF7255"/>
</dbReference>
<reference evidence="1" key="2">
    <citation type="submission" date="2020-09" db="EMBL/GenBank/DDBJ databases">
        <authorList>
            <person name="Sun Q."/>
            <person name="Kim S."/>
        </authorList>
    </citation>
    <scope>NUCLEOTIDE SEQUENCE</scope>
    <source>
        <strain evidence="1">KCTC 12368</strain>
    </source>
</reference>
<dbReference type="EMBL" id="BMWX01000004">
    <property type="protein sequence ID" value="GGZ31996.1"/>
    <property type="molecule type" value="Genomic_DNA"/>
</dbReference>
<proteinExistence type="predicted"/>
<dbReference type="RefSeq" id="WP_018474897.1">
    <property type="nucleotide sequence ID" value="NZ_BMWX01000004.1"/>
</dbReference>
<organism evidence="1 2">
    <name type="scientific">Echinicola pacifica</name>
    <dbReference type="NCBI Taxonomy" id="346377"/>
    <lineage>
        <taxon>Bacteria</taxon>
        <taxon>Pseudomonadati</taxon>
        <taxon>Bacteroidota</taxon>
        <taxon>Cytophagia</taxon>
        <taxon>Cytophagales</taxon>
        <taxon>Cyclobacteriaceae</taxon>
        <taxon>Echinicola</taxon>
    </lineage>
</organism>
<accession>A0A918USH4</accession>
<evidence type="ECO:0000313" key="2">
    <source>
        <dbReference type="Proteomes" id="UP000619457"/>
    </source>
</evidence>
<gene>
    <name evidence="1" type="ORF">GCM10007049_26720</name>
</gene>